<evidence type="ECO:0000313" key="13">
    <source>
        <dbReference type="Proteomes" id="UP001629244"/>
    </source>
</evidence>
<dbReference type="InterPro" id="IPR011006">
    <property type="entry name" value="CheY-like_superfamily"/>
</dbReference>
<dbReference type="SUPFAM" id="SSF55874">
    <property type="entry name" value="ATPase domain of HSP90 chaperone/DNA topoisomerase II/histidine kinase"/>
    <property type="match status" value="1"/>
</dbReference>
<dbReference type="PROSITE" id="PS50110">
    <property type="entry name" value="RESPONSE_REGULATORY"/>
    <property type="match status" value="1"/>
</dbReference>
<keyword evidence="8" id="KW-0812">Transmembrane</keyword>
<evidence type="ECO:0000256" key="6">
    <source>
        <dbReference type="ARBA" id="ARBA00023012"/>
    </source>
</evidence>
<evidence type="ECO:0000256" key="1">
    <source>
        <dbReference type="ARBA" id="ARBA00000085"/>
    </source>
</evidence>
<dbReference type="Pfam" id="PF00512">
    <property type="entry name" value="HisKA"/>
    <property type="match status" value="1"/>
</dbReference>
<dbReference type="InterPro" id="IPR003594">
    <property type="entry name" value="HATPase_dom"/>
</dbReference>
<dbReference type="CDD" id="cd00156">
    <property type="entry name" value="REC"/>
    <property type="match status" value="1"/>
</dbReference>
<gene>
    <name evidence="12" type="ORF">ABS767_00020</name>
</gene>
<dbReference type="InterPro" id="IPR003661">
    <property type="entry name" value="HisK_dim/P_dom"/>
</dbReference>
<comment type="catalytic activity">
    <reaction evidence="1">
        <text>ATP + protein L-histidine = ADP + protein N-phospho-L-histidine.</text>
        <dbReference type="EC" id="2.7.13.3"/>
    </reaction>
</comment>
<dbReference type="SUPFAM" id="SSF55785">
    <property type="entry name" value="PYP-like sensor domain (PAS domain)"/>
    <property type="match status" value="1"/>
</dbReference>
<dbReference type="PRINTS" id="PR00344">
    <property type="entry name" value="BCTRLSENSOR"/>
</dbReference>
<dbReference type="SMART" id="SM00086">
    <property type="entry name" value="PAC"/>
    <property type="match status" value="1"/>
</dbReference>
<dbReference type="InterPro" id="IPR005467">
    <property type="entry name" value="His_kinase_dom"/>
</dbReference>
<dbReference type="SMART" id="SM00091">
    <property type="entry name" value="PAS"/>
    <property type="match status" value="1"/>
</dbReference>
<dbReference type="InterPro" id="IPR036890">
    <property type="entry name" value="HATPase_C_sf"/>
</dbReference>
<dbReference type="EMBL" id="JBELQC010000001">
    <property type="protein sequence ID" value="MFL9839332.1"/>
    <property type="molecule type" value="Genomic_DNA"/>
</dbReference>
<dbReference type="SUPFAM" id="SSF52172">
    <property type="entry name" value="CheY-like"/>
    <property type="match status" value="1"/>
</dbReference>
<dbReference type="Gene3D" id="3.30.565.10">
    <property type="entry name" value="Histidine kinase-like ATPase, C-terminal domain"/>
    <property type="match status" value="1"/>
</dbReference>
<dbReference type="InterPro" id="IPR001610">
    <property type="entry name" value="PAC"/>
</dbReference>
<dbReference type="SUPFAM" id="SSF47384">
    <property type="entry name" value="Homodimeric domain of signal transducing histidine kinase"/>
    <property type="match status" value="1"/>
</dbReference>
<dbReference type="SMART" id="SM00388">
    <property type="entry name" value="HisKA"/>
    <property type="match status" value="1"/>
</dbReference>
<dbReference type="RefSeq" id="WP_408076318.1">
    <property type="nucleotide sequence ID" value="NZ_JBELQC010000001.1"/>
</dbReference>
<dbReference type="Pfam" id="PF13426">
    <property type="entry name" value="PAS_9"/>
    <property type="match status" value="1"/>
</dbReference>
<dbReference type="CDD" id="cd00130">
    <property type="entry name" value="PAS"/>
    <property type="match status" value="1"/>
</dbReference>
<dbReference type="InterPro" id="IPR035965">
    <property type="entry name" value="PAS-like_dom_sf"/>
</dbReference>
<dbReference type="InterPro" id="IPR050736">
    <property type="entry name" value="Sensor_HK_Regulatory"/>
</dbReference>
<dbReference type="InterPro" id="IPR001789">
    <property type="entry name" value="Sig_transdc_resp-reg_receiver"/>
</dbReference>
<dbReference type="Gene3D" id="1.10.287.130">
    <property type="match status" value="1"/>
</dbReference>
<dbReference type="PANTHER" id="PTHR43711">
    <property type="entry name" value="TWO-COMPONENT HISTIDINE KINASE"/>
    <property type="match status" value="1"/>
</dbReference>
<dbReference type="InterPro" id="IPR000014">
    <property type="entry name" value="PAS"/>
</dbReference>
<evidence type="ECO:0000256" key="4">
    <source>
        <dbReference type="ARBA" id="ARBA00022679"/>
    </source>
</evidence>
<dbReference type="Proteomes" id="UP001629244">
    <property type="component" value="Unassembled WGS sequence"/>
</dbReference>
<feature type="domain" description="PAC" evidence="11">
    <location>
        <begin position="299"/>
        <end position="349"/>
    </location>
</feature>
<keyword evidence="8" id="KW-0472">Membrane</keyword>
<dbReference type="CDD" id="cd00075">
    <property type="entry name" value="HATPase"/>
    <property type="match status" value="1"/>
</dbReference>
<dbReference type="SMART" id="SM00387">
    <property type="entry name" value="HATPase_c"/>
    <property type="match status" value="1"/>
</dbReference>
<keyword evidence="8" id="KW-1133">Transmembrane helix</keyword>
<dbReference type="CDD" id="cd00082">
    <property type="entry name" value="HisKA"/>
    <property type="match status" value="1"/>
</dbReference>
<dbReference type="Pfam" id="PF00072">
    <property type="entry name" value="Response_reg"/>
    <property type="match status" value="1"/>
</dbReference>
<dbReference type="Pfam" id="PF05227">
    <property type="entry name" value="CHASE3"/>
    <property type="match status" value="1"/>
</dbReference>
<dbReference type="Gene3D" id="3.40.50.2300">
    <property type="match status" value="1"/>
</dbReference>
<evidence type="ECO:0000256" key="5">
    <source>
        <dbReference type="ARBA" id="ARBA00022777"/>
    </source>
</evidence>
<feature type="domain" description="Response regulatory" evidence="10">
    <location>
        <begin position="598"/>
        <end position="707"/>
    </location>
</feature>
<dbReference type="NCBIfam" id="TIGR00229">
    <property type="entry name" value="sensory_box"/>
    <property type="match status" value="1"/>
</dbReference>
<keyword evidence="3 7" id="KW-0597">Phosphoprotein</keyword>
<evidence type="ECO:0000259" key="11">
    <source>
        <dbReference type="PROSITE" id="PS50113"/>
    </source>
</evidence>
<dbReference type="InterPro" id="IPR000700">
    <property type="entry name" value="PAS-assoc_C"/>
</dbReference>
<dbReference type="InterPro" id="IPR036097">
    <property type="entry name" value="HisK_dim/P_sf"/>
</dbReference>
<dbReference type="InterPro" id="IPR007891">
    <property type="entry name" value="CHASE3"/>
</dbReference>
<feature type="transmembrane region" description="Helical" evidence="8">
    <location>
        <begin position="188"/>
        <end position="205"/>
    </location>
</feature>
<dbReference type="CDD" id="cd19410">
    <property type="entry name" value="HK9-like_sensor"/>
    <property type="match status" value="1"/>
</dbReference>
<keyword evidence="12" id="KW-0547">Nucleotide-binding</keyword>
<keyword evidence="5" id="KW-0418">Kinase</keyword>
<keyword evidence="13" id="KW-1185">Reference proteome</keyword>
<dbReference type="PROSITE" id="PS50113">
    <property type="entry name" value="PAC"/>
    <property type="match status" value="1"/>
</dbReference>
<evidence type="ECO:0000256" key="8">
    <source>
        <dbReference type="SAM" id="Phobius"/>
    </source>
</evidence>
<sequence length="716" mass="77810">MSRISWGRISVIAAAASVPAILLVLTTLANRGFDETERLRLDVERSYETRAALERVLSLHQDIELGQRGYLITGDDSFLRPYRDAEREVRQSLEALAEADIDPADRALLAQLEAASDAKRGFVDRTIGLYAQGEHEAARALVSGGEGKRLMDRLRANIAELSRLERSRLAARTEVAAAARDLLRVQTVALQIALILLLALAVWLVQRSTAARQAALRRAEDAAARQEIIFASAKDGMIVINPSGSIESLNSAAAALFRYEPDTLLRRDIGVLFEVAPDRGRVESFLRRLGATRRESHGQVQEFVARRADLTTFPVEVSISPVRLADLTLFLAVIRDISERREMEQMKTEFVATVSHELRTPLTSIAGSLGLINGGAAGALPPKAERLVGIAHSNAARLVRLINDILDIEKIEAGRMQFDVRPLPLDTLLQNAANQSAGLAAQLDVRIDLVAPKPNAAVLGDEDRLMQVFANLLSNALKFSPTGGVVTVYIRPLDRRYRVSIADQGSGIPEEFRDRIFGKFAQADSSDTRQKGGTGLGLSIVREIVQRLGGSVSFESNAGKGTVFHVDLPAAAAPKIADAPPAVAEPEFERSATAHLPVILHVDDDPDMLDVLADAFEGRARLRSTPSVAEARAMLKRERMDAAILDIGLLDGCGTDLVAPLREGQPDLPIIVFTAQEAEQCGSTGVDLVLVKSRATLDVLVNETMLRIARREEAKP</sequence>
<comment type="caution">
    <text evidence="12">The sequence shown here is derived from an EMBL/GenBank/DDBJ whole genome shotgun (WGS) entry which is preliminary data.</text>
</comment>
<keyword evidence="4" id="KW-0808">Transferase</keyword>
<evidence type="ECO:0000313" key="12">
    <source>
        <dbReference type="EMBL" id="MFL9839332.1"/>
    </source>
</evidence>
<organism evidence="12 13">
    <name type="scientific">Sphingomonas plantiphila</name>
    <dbReference type="NCBI Taxonomy" id="3163295"/>
    <lineage>
        <taxon>Bacteria</taxon>
        <taxon>Pseudomonadati</taxon>
        <taxon>Pseudomonadota</taxon>
        <taxon>Alphaproteobacteria</taxon>
        <taxon>Sphingomonadales</taxon>
        <taxon>Sphingomonadaceae</taxon>
        <taxon>Sphingomonas</taxon>
    </lineage>
</organism>
<keyword evidence="12" id="KW-0067">ATP-binding</keyword>
<reference evidence="12 13" key="1">
    <citation type="submission" date="2024-06" db="EMBL/GenBank/DDBJ databases">
        <authorList>
            <person name="Kaempfer P."/>
            <person name="Viver T."/>
        </authorList>
    </citation>
    <scope>NUCLEOTIDE SEQUENCE [LARGE SCALE GENOMIC DNA]</scope>
    <source>
        <strain evidence="12 13">ST-64</strain>
    </source>
</reference>
<dbReference type="PANTHER" id="PTHR43711:SF1">
    <property type="entry name" value="HISTIDINE KINASE 1"/>
    <property type="match status" value="1"/>
</dbReference>
<feature type="transmembrane region" description="Helical" evidence="8">
    <location>
        <begin position="6"/>
        <end position="30"/>
    </location>
</feature>
<evidence type="ECO:0000256" key="3">
    <source>
        <dbReference type="ARBA" id="ARBA00022553"/>
    </source>
</evidence>
<evidence type="ECO:0000256" key="7">
    <source>
        <dbReference type="PROSITE-ProRule" id="PRU00169"/>
    </source>
</evidence>
<name>A0ABW8YIP4_9SPHN</name>
<dbReference type="Pfam" id="PF02518">
    <property type="entry name" value="HATPase_c"/>
    <property type="match status" value="1"/>
</dbReference>
<proteinExistence type="predicted"/>
<feature type="modified residue" description="4-aspartylphosphate" evidence="7">
    <location>
        <position position="646"/>
    </location>
</feature>
<dbReference type="InterPro" id="IPR004358">
    <property type="entry name" value="Sig_transdc_His_kin-like_C"/>
</dbReference>
<dbReference type="Gene3D" id="3.30.450.20">
    <property type="entry name" value="PAS domain"/>
    <property type="match status" value="1"/>
</dbReference>
<accession>A0ABW8YIP4</accession>
<evidence type="ECO:0000259" key="9">
    <source>
        <dbReference type="PROSITE" id="PS50109"/>
    </source>
</evidence>
<evidence type="ECO:0000259" key="10">
    <source>
        <dbReference type="PROSITE" id="PS50110"/>
    </source>
</evidence>
<dbReference type="GO" id="GO:0005524">
    <property type="term" value="F:ATP binding"/>
    <property type="evidence" value="ECO:0007669"/>
    <property type="project" value="UniProtKB-KW"/>
</dbReference>
<keyword evidence="6" id="KW-0902">Two-component regulatory system</keyword>
<protein>
    <recommendedName>
        <fullName evidence="2">histidine kinase</fullName>
        <ecNumber evidence="2">2.7.13.3</ecNumber>
    </recommendedName>
</protein>
<dbReference type="EC" id="2.7.13.3" evidence="2"/>
<evidence type="ECO:0000256" key="2">
    <source>
        <dbReference type="ARBA" id="ARBA00012438"/>
    </source>
</evidence>
<feature type="domain" description="Histidine kinase" evidence="9">
    <location>
        <begin position="353"/>
        <end position="572"/>
    </location>
</feature>
<dbReference type="PROSITE" id="PS50109">
    <property type="entry name" value="HIS_KIN"/>
    <property type="match status" value="1"/>
</dbReference>